<protein>
    <submittedName>
        <fullName evidence="2">Uncharacterized protein</fullName>
    </submittedName>
</protein>
<proteinExistence type="predicted"/>
<reference evidence="2 3" key="1">
    <citation type="journal article" date="2017" name="Mol. Plant">
        <title>The Genome of Medicinal Plant Macleaya cordata Provides New Insights into Benzylisoquinoline Alkaloids Metabolism.</title>
        <authorList>
            <person name="Liu X."/>
            <person name="Liu Y."/>
            <person name="Huang P."/>
            <person name="Ma Y."/>
            <person name="Qing Z."/>
            <person name="Tang Q."/>
            <person name="Cao H."/>
            <person name="Cheng P."/>
            <person name="Zheng Y."/>
            <person name="Yuan Z."/>
            <person name="Zhou Y."/>
            <person name="Liu J."/>
            <person name="Tang Z."/>
            <person name="Zhuo Y."/>
            <person name="Zhang Y."/>
            <person name="Yu L."/>
            <person name="Huang J."/>
            <person name="Yang P."/>
            <person name="Peng Q."/>
            <person name="Zhang J."/>
            <person name="Jiang W."/>
            <person name="Zhang Z."/>
            <person name="Lin K."/>
            <person name="Ro D.K."/>
            <person name="Chen X."/>
            <person name="Xiong X."/>
            <person name="Shang Y."/>
            <person name="Huang S."/>
            <person name="Zeng J."/>
        </authorList>
    </citation>
    <scope>NUCLEOTIDE SEQUENCE [LARGE SCALE GENOMIC DNA]</scope>
    <source>
        <strain evidence="3">cv. BLH2017</strain>
        <tissue evidence="2">Root</tissue>
    </source>
</reference>
<comment type="caution">
    <text evidence="2">The sequence shown here is derived from an EMBL/GenBank/DDBJ whole genome shotgun (WGS) entry which is preliminary data.</text>
</comment>
<feature type="region of interest" description="Disordered" evidence="1">
    <location>
        <begin position="49"/>
        <end position="93"/>
    </location>
</feature>
<dbReference type="EMBL" id="MVGT01000185">
    <property type="protein sequence ID" value="OVA19566.1"/>
    <property type="molecule type" value="Genomic_DNA"/>
</dbReference>
<evidence type="ECO:0000313" key="3">
    <source>
        <dbReference type="Proteomes" id="UP000195402"/>
    </source>
</evidence>
<name>A0A200RA55_MACCD</name>
<dbReference type="PANTHER" id="PTHR34555:SF1">
    <property type="entry name" value="INTEGRAL MEMBRANE HEMOLYSIN-III-LIKE PROTEIN"/>
    <property type="match status" value="1"/>
</dbReference>
<gene>
    <name evidence="2" type="ORF">BVC80_9051g68</name>
</gene>
<keyword evidence="3" id="KW-1185">Reference proteome</keyword>
<accession>A0A200RA55</accession>
<evidence type="ECO:0000256" key="1">
    <source>
        <dbReference type="SAM" id="MobiDB-lite"/>
    </source>
</evidence>
<sequence>MIDSKCNEYGLDNTGTGFPNCDKQQQPIAAKKTALRDLQNDNRIVVSKSLTSPPFLKDRGPISDVNKVSGTKRPTTDGPTSPICHQSPSNNGANGHFVYIRRKSEQELVKNNTCDNADKNVNGPQLRQIIHGEQETTRQQTQVQGPKISCFPALAPMPMNSLLTFSSGGPSVPHSLGKPVNVVSTAGMNHPTSTSEILPVNPQGMSDQNWKERFPHLQTFLRNCDHSSQEEYIQMLKSLSSVGRSRHAVELEKRAIQLLLEEGKELHRMKVLNVLGKTSSKHNVSPTTPQVQSGK</sequence>
<dbReference type="OrthoDB" id="1925139at2759"/>
<dbReference type="STRING" id="56857.A0A200RA55"/>
<dbReference type="InParanoid" id="A0A200RA55"/>
<feature type="compositionally biased region" description="Polar residues" evidence="1">
    <location>
        <begin position="66"/>
        <end position="93"/>
    </location>
</feature>
<evidence type="ECO:0000313" key="2">
    <source>
        <dbReference type="EMBL" id="OVA19566.1"/>
    </source>
</evidence>
<organism evidence="2 3">
    <name type="scientific">Macleaya cordata</name>
    <name type="common">Five-seeded plume-poppy</name>
    <name type="synonym">Bocconia cordata</name>
    <dbReference type="NCBI Taxonomy" id="56857"/>
    <lineage>
        <taxon>Eukaryota</taxon>
        <taxon>Viridiplantae</taxon>
        <taxon>Streptophyta</taxon>
        <taxon>Embryophyta</taxon>
        <taxon>Tracheophyta</taxon>
        <taxon>Spermatophyta</taxon>
        <taxon>Magnoliopsida</taxon>
        <taxon>Ranunculales</taxon>
        <taxon>Papaveraceae</taxon>
        <taxon>Papaveroideae</taxon>
        <taxon>Macleaya</taxon>
    </lineage>
</organism>
<dbReference type="PANTHER" id="PTHR34555">
    <property type="entry name" value="INTEGRAL MEMBRANE HEMOLYSIN-III-LIKE PROTEIN"/>
    <property type="match status" value="1"/>
</dbReference>
<dbReference type="OMA" id="NTASCAP"/>
<dbReference type="Proteomes" id="UP000195402">
    <property type="component" value="Unassembled WGS sequence"/>
</dbReference>
<dbReference type="AlphaFoldDB" id="A0A200RA55"/>